<comment type="caution">
    <text evidence="5">The sequence shown here is derived from an EMBL/GenBank/DDBJ whole genome shotgun (WGS) entry which is preliminary data.</text>
</comment>
<reference evidence="5 6" key="1">
    <citation type="submission" date="2020-07" db="EMBL/GenBank/DDBJ databases">
        <title>Sequencing the genomes of 1000 actinobacteria strains.</title>
        <authorList>
            <person name="Klenk H.-P."/>
        </authorList>
    </citation>
    <scope>NUCLEOTIDE SEQUENCE [LARGE SCALE GENOMIC DNA]</scope>
    <source>
        <strain evidence="5 6">DSM 23141</strain>
    </source>
</reference>
<feature type="domain" description="ABC transporter" evidence="4">
    <location>
        <begin position="4"/>
        <end position="241"/>
    </location>
</feature>
<dbReference type="Pfam" id="PF00005">
    <property type="entry name" value="ABC_tran"/>
    <property type="match status" value="1"/>
</dbReference>
<sequence>MTVIEASALTKNFPRPGGGISTVLSGIDLAIAESERVAIVGASGSGKSTLLNCLSGLEPVTSGVVRLLGNDLTSIRSSAMARLYREQVGFVFQQYNLVAALSAFENVALPLRLGRKKVDSAFVQESLRRLGLADRIRSRPAQLSGGEQQRVAIARAMVTDPRIIFADEPTGALDTQNGELVMSALEAVKQRGTALVYVTHDPVLAARADRVVLVRDGRVVSETTGTTAEQIVESLRNAETRS</sequence>
<dbReference type="GO" id="GO:0022857">
    <property type="term" value="F:transmembrane transporter activity"/>
    <property type="evidence" value="ECO:0007669"/>
    <property type="project" value="UniProtKB-ARBA"/>
</dbReference>
<accession>A0A852YKH6</accession>
<dbReference type="AlphaFoldDB" id="A0A852YKH6"/>
<dbReference type="PROSITE" id="PS50893">
    <property type="entry name" value="ABC_TRANSPORTER_2"/>
    <property type="match status" value="1"/>
</dbReference>
<dbReference type="SUPFAM" id="SSF52540">
    <property type="entry name" value="P-loop containing nucleoside triphosphate hydrolases"/>
    <property type="match status" value="1"/>
</dbReference>
<dbReference type="InterPro" id="IPR027417">
    <property type="entry name" value="P-loop_NTPase"/>
</dbReference>
<keyword evidence="3 5" id="KW-0067">ATP-binding</keyword>
<dbReference type="SMART" id="SM00382">
    <property type="entry name" value="AAA"/>
    <property type="match status" value="1"/>
</dbReference>
<dbReference type="PROSITE" id="PS00211">
    <property type="entry name" value="ABC_TRANSPORTER_1"/>
    <property type="match status" value="1"/>
</dbReference>
<evidence type="ECO:0000259" key="4">
    <source>
        <dbReference type="PROSITE" id="PS50893"/>
    </source>
</evidence>
<dbReference type="FunFam" id="3.40.50.300:FF:000032">
    <property type="entry name" value="Export ABC transporter ATP-binding protein"/>
    <property type="match status" value="1"/>
</dbReference>
<gene>
    <name evidence="5" type="ORF">BJ979_000331</name>
</gene>
<dbReference type="InterPro" id="IPR003439">
    <property type="entry name" value="ABC_transporter-like_ATP-bd"/>
</dbReference>
<keyword evidence="1" id="KW-0813">Transport</keyword>
<dbReference type="GO" id="GO:0005524">
    <property type="term" value="F:ATP binding"/>
    <property type="evidence" value="ECO:0007669"/>
    <property type="project" value="UniProtKB-KW"/>
</dbReference>
<organism evidence="5 6">
    <name type="scientific">Schumannella luteola</name>
    <dbReference type="NCBI Taxonomy" id="472059"/>
    <lineage>
        <taxon>Bacteria</taxon>
        <taxon>Bacillati</taxon>
        <taxon>Actinomycetota</taxon>
        <taxon>Actinomycetes</taxon>
        <taxon>Micrococcales</taxon>
        <taxon>Microbacteriaceae</taxon>
        <taxon>Schumannella</taxon>
    </lineage>
</organism>
<dbReference type="RefSeq" id="WP_179564565.1">
    <property type="nucleotide sequence ID" value="NZ_JACBZY010000001.1"/>
</dbReference>
<protein>
    <submittedName>
        <fullName evidence="5">Putative ABC transport system ATP-binding protein</fullName>
    </submittedName>
</protein>
<evidence type="ECO:0000313" key="6">
    <source>
        <dbReference type="Proteomes" id="UP000553888"/>
    </source>
</evidence>
<dbReference type="Gene3D" id="3.40.50.300">
    <property type="entry name" value="P-loop containing nucleotide triphosphate hydrolases"/>
    <property type="match status" value="1"/>
</dbReference>
<keyword evidence="6" id="KW-1185">Reference proteome</keyword>
<evidence type="ECO:0000256" key="3">
    <source>
        <dbReference type="ARBA" id="ARBA00022840"/>
    </source>
</evidence>
<dbReference type="InterPro" id="IPR003593">
    <property type="entry name" value="AAA+_ATPase"/>
</dbReference>
<dbReference type="InterPro" id="IPR017871">
    <property type="entry name" value="ABC_transporter-like_CS"/>
</dbReference>
<dbReference type="InterPro" id="IPR015854">
    <property type="entry name" value="ABC_transpr_LolD-like"/>
</dbReference>
<keyword evidence="2" id="KW-0547">Nucleotide-binding</keyword>
<dbReference type="GO" id="GO:0016887">
    <property type="term" value="F:ATP hydrolysis activity"/>
    <property type="evidence" value="ECO:0007669"/>
    <property type="project" value="InterPro"/>
</dbReference>
<evidence type="ECO:0000256" key="2">
    <source>
        <dbReference type="ARBA" id="ARBA00022741"/>
    </source>
</evidence>
<evidence type="ECO:0000313" key="5">
    <source>
        <dbReference type="EMBL" id="NYG97705.1"/>
    </source>
</evidence>
<dbReference type="EMBL" id="JACBZY010000001">
    <property type="protein sequence ID" value="NYG97705.1"/>
    <property type="molecule type" value="Genomic_DNA"/>
</dbReference>
<dbReference type="Proteomes" id="UP000553888">
    <property type="component" value="Unassembled WGS sequence"/>
</dbReference>
<dbReference type="PANTHER" id="PTHR24220">
    <property type="entry name" value="IMPORT ATP-BINDING PROTEIN"/>
    <property type="match status" value="1"/>
</dbReference>
<proteinExistence type="predicted"/>
<dbReference type="GO" id="GO:0098796">
    <property type="term" value="C:membrane protein complex"/>
    <property type="evidence" value="ECO:0007669"/>
    <property type="project" value="UniProtKB-ARBA"/>
</dbReference>
<dbReference type="PANTHER" id="PTHR24220:SF685">
    <property type="entry name" value="ABC TRANSPORTER RELATED"/>
    <property type="match status" value="1"/>
</dbReference>
<name>A0A852YKH6_9MICO</name>
<dbReference type="GO" id="GO:0005886">
    <property type="term" value="C:plasma membrane"/>
    <property type="evidence" value="ECO:0007669"/>
    <property type="project" value="TreeGrafter"/>
</dbReference>
<dbReference type="InterPro" id="IPR017911">
    <property type="entry name" value="MacB-like_ATP-bd"/>
</dbReference>
<dbReference type="CDD" id="cd03255">
    <property type="entry name" value="ABC_MJ0796_LolCDE_FtsE"/>
    <property type="match status" value="1"/>
</dbReference>
<evidence type="ECO:0000256" key="1">
    <source>
        <dbReference type="ARBA" id="ARBA00022448"/>
    </source>
</evidence>